<dbReference type="KEGG" id="tbv:H9L17_00415"/>
<dbReference type="EMBL" id="CP060711">
    <property type="protein sequence ID" value="QNN46693.1"/>
    <property type="molecule type" value="Genomic_DNA"/>
</dbReference>
<organism evidence="6 7">
    <name type="scientific">Thermomonas brevis</name>
    <dbReference type="NCBI Taxonomy" id="215691"/>
    <lineage>
        <taxon>Bacteria</taxon>
        <taxon>Pseudomonadati</taxon>
        <taxon>Pseudomonadota</taxon>
        <taxon>Gammaproteobacteria</taxon>
        <taxon>Lysobacterales</taxon>
        <taxon>Lysobacteraceae</taxon>
        <taxon>Thermomonas</taxon>
    </lineage>
</organism>
<dbReference type="InterPro" id="IPR052563">
    <property type="entry name" value="FliK"/>
</dbReference>
<dbReference type="CDD" id="cd17470">
    <property type="entry name" value="T3SS_Flik_C"/>
    <property type="match status" value="1"/>
</dbReference>
<dbReference type="PANTHER" id="PTHR37533">
    <property type="entry name" value="FLAGELLAR HOOK-LENGTH CONTROL PROTEIN"/>
    <property type="match status" value="1"/>
</dbReference>
<dbReference type="InterPro" id="IPR038610">
    <property type="entry name" value="FliK-like_C_sf"/>
</dbReference>
<dbReference type="Gene3D" id="3.30.750.140">
    <property type="match status" value="1"/>
</dbReference>
<keyword evidence="6" id="KW-0966">Cell projection</keyword>
<evidence type="ECO:0000313" key="7">
    <source>
        <dbReference type="Proteomes" id="UP000515977"/>
    </source>
</evidence>
<dbReference type="GO" id="GO:0044780">
    <property type="term" value="P:bacterial-type flagellum assembly"/>
    <property type="evidence" value="ECO:0007669"/>
    <property type="project" value="InterPro"/>
</dbReference>
<feature type="region of interest" description="Disordered" evidence="4">
    <location>
        <begin position="346"/>
        <end position="400"/>
    </location>
</feature>
<sequence>MMGNPGSLPLPTAPAAGPAAATGVAAATAARPAQAGLATEAGAPADTEVDAGLLFDLLLGAPADAAKTVASVLAGAGGGKAKSVTAAGEAVADAVDPLAVVLAQMPQLQTAPQPQAAASAANAAAPVVSAEGAPSALPLQQAMAAAAAAQPAPAVGVENAQPAAPAAAASGLPLAATESDRDAAPVARFVLPQADAAKPAAPTLAPAFALAADDGAQALPRGASDAAVSPVFAPLQAVQAASAPQPATAAPVAAQPPILQQPADPAAGYDDRFGSHVALLAGQRIGQAEIRVVPEHLGAIDIRLHLDGSDVRAEFHSAQPEVRQALEASLPRLREMLGQHGLQLSHAGVGQGQTQKDQGQQGDGASHRSGDGLAASSASEPGSPLPPDFRRARGLLDVYA</sequence>
<evidence type="ECO:0000256" key="3">
    <source>
        <dbReference type="ARBA" id="ARBA00022795"/>
    </source>
</evidence>
<evidence type="ECO:0000256" key="1">
    <source>
        <dbReference type="ARBA" id="ARBA00003944"/>
    </source>
</evidence>
<keyword evidence="6" id="KW-0969">Cilium</keyword>
<dbReference type="GO" id="GO:0009424">
    <property type="term" value="C:bacterial-type flagellum hook"/>
    <property type="evidence" value="ECO:0007669"/>
    <property type="project" value="InterPro"/>
</dbReference>
<keyword evidence="6" id="KW-0282">Flagellum</keyword>
<evidence type="ECO:0000259" key="5">
    <source>
        <dbReference type="Pfam" id="PF02120"/>
    </source>
</evidence>
<protein>
    <submittedName>
        <fullName evidence="6">Flagellar hook-length control protein FliK</fullName>
    </submittedName>
</protein>
<dbReference type="PRINTS" id="PR01007">
    <property type="entry name" value="FLGHOOKFLIK"/>
</dbReference>
<dbReference type="RefSeq" id="WP_187570457.1">
    <property type="nucleotide sequence ID" value="NZ_CP060711.1"/>
</dbReference>
<dbReference type="Pfam" id="PF02120">
    <property type="entry name" value="Flg_hook"/>
    <property type="match status" value="1"/>
</dbReference>
<dbReference type="InterPro" id="IPR001635">
    <property type="entry name" value="Flag_hook_Flik"/>
</dbReference>
<reference evidence="6 7" key="1">
    <citation type="submission" date="2020-08" db="EMBL/GenBank/DDBJ databases">
        <title>Genome sequence of Thermomonas brevis KACC 16975T.</title>
        <authorList>
            <person name="Hyun D.-W."/>
            <person name="Bae J.-W."/>
        </authorList>
    </citation>
    <scope>NUCLEOTIDE SEQUENCE [LARGE SCALE GENOMIC DNA]</scope>
    <source>
        <strain evidence="6 7">KACC 16975</strain>
    </source>
</reference>
<feature type="compositionally biased region" description="Low complexity" evidence="4">
    <location>
        <begin position="352"/>
        <end position="364"/>
    </location>
</feature>
<dbReference type="AlphaFoldDB" id="A0A7G9QTL8"/>
<comment type="function">
    <text evidence="1">Controls the length of the flagellar hook.</text>
</comment>
<evidence type="ECO:0000256" key="2">
    <source>
        <dbReference type="ARBA" id="ARBA00009149"/>
    </source>
</evidence>
<dbReference type="PANTHER" id="PTHR37533:SF2">
    <property type="entry name" value="FLAGELLAR HOOK-LENGTH CONTROL PROTEIN"/>
    <property type="match status" value="1"/>
</dbReference>
<proteinExistence type="inferred from homology"/>
<accession>A0A7G9QTL8</accession>
<keyword evidence="7" id="KW-1185">Reference proteome</keyword>
<name>A0A7G9QTL8_9GAMM</name>
<evidence type="ECO:0000256" key="4">
    <source>
        <dbReference type="SAM" id="MobiDB-lite"/>
    </source>
</evidence>
<comment type="similarity">
    <text evidence="2">Belongs to the FliK family.</text>
</comment>
<dbReference type="Proteomes" id="UP000515977">
    <property type="component" value="Chromosome"/>
</dbReference>
<evidence type="ECO:0000313" key="6">
    <source>
        <dbReference type="EMBL" id="QNN46693.1"/>
    </source>
</evidence>
<feature type="domain" description="Flagellar hook-length control protein-like C-terminal" evidence="5">
    <location>
        <begin position="277"/>
        <end position="357"/>
    </location>
</feature>
<keyword evidence="3" id="KW-1005">Bacterial flagellum biogenesis</keyword>
<dbReference type="InterPro" id="IPR021136">
    <property type="entry name" value="Flagellar_hook_control-like_C"/>
</dbReference>
<gene>
    <name evidence="6" type="ORF">H9L17_00415</name>
</gene>